<sequence length="330" mass="36958">MGMSPEFSDRDFQVTGSPVEEDFTEGQTSRQGSRGTFETYEHSRGVALTGNPALRYVEDLEGLGLISPLASSSLPGCSNDRPDAGTTRRRAQRKRKQQACQTVYPCESPNCLEKFWSKKAFGDHMSKDHGVKAFPCGNCPSQYSRADALKNHVLVCKQTPASQDSKRSSSFSSTSSASTPSVSTSSSPPAKKLKGPRVSIRDLPPSSKIQPPRAAKNIQPSTPTLTESHMAPYRRSRRRDGPAPQITTIRNEITLADAHDCEARYQERIAQLQKKIEQQNQEYDELKEQKREEEKKKRDAERRCEMMEGRIFDLKMQIARSNPQSQGRTM</sequence>
<evidence type="ECO:0000313" key="3">
    <source>
        <dbReference type="EMBL" id="KAK6513572.1"/>
    </source>
</evidence>
<keyword evidence="4" id="KW-1185">Reference proteome</keyword>
<feature type="domain" description="C2H2-type" evidence="2">
    <location>
        <begin position="106"/>
        <end position="129"/>
    </location>
</feature>
<dbReference type="Proteomes" id="UP001307849">
    <property type="component" value="Unassembled WGS sequence"/>
</dbReference>
<comment type="caution">
    <text evidence="3">The sequence shown here is derived from an EMBL/GenBank/DDBJ whole genome shotgun (WGS) entry which is preliminary data.</text>
</comment>
<gene>
    <name evidence="3" type="ORF">TWF506_008011</name>
</gene>
<feature type="region of interest" description="Disordered" evidence="1">
    <location>
        <begin position="69"/>
        <end position="99"/>
    </location>
</feature>
<dbReference type="EMBL" id="JAVHJM010000005">
    <property type="protein sequence ID" value="KAK6513572.1"/>
    <property type="molecule type" value="Genomic_DNA"/>
</dbReference>
<evidence type="ECO:0000256" key="1">
    <source>
        <dbReference type="SAM" id="MobiDB-lite"/>
    </source>
</evidence>
<protein>
    <recommendedName>
        <fullName evidence="2">C2H2-type domain-containing protein</fullName>
    </recommendedName>
</protein>
<proteinExistence type="predicted"/>
<name>A0AAN8RTK6_9PEZI</name>
<dbReference type="PROSITE" id="PS00028">
    <property type="entry name" value="ZINC_FINGER_C2H2_1"/>
    <property type="match status" value="1"/>
</dbReference>
<feature type="compositionally biased region" description="Polar residues" evidence="1">
    <location>
        <begin position="25"/>
        <end position="36"/>
    </location>
</feature>
<feature type="region of interest" description="Disordered" evidence="1">
    <location>
        <begin position="160"/>
        <end position="245"/>
    </location>
</feature>
<feature type="compositionally biased region" description="Low complexity" evidence="1">
    <location>
        <begin position="168"/>
        <end position="190"/>
    </location>
</feature>
<feature type="compositionally biased region" description="Polar residues" evidence="1">
    <location>
        <begin position="218"/>
        <end position="227"/>
    </location>
</feature>
<evidence type="ECO:0000259" key="2">
    <source>
        <dbReference type="PROSITE" id="PS00028"/>
    </source>
</evidence>
<evidence type="ECO:0000313" key="4">
    <source>
        <dbReference type="Proteomes" id="UP001307849"/>
    </source>
</evidence>
<dbReference type="AlphaFoldDB" id="A0AAN8RTK6"/>
<organism evidence="3 4">
    <name type="scientific">Arthrobotrys conoides</name>
    <dbReference type="NCBI Taxonomy" id="74498"/>
    <lineage>
        <taxon>Eukaryota</taxon>
        <taxon>Fungi</taxon>
        <taxon>Dikarya</taxon>
        <taxon>Ascomycota</taxon>
        <taxon>Pezizomycotina</taxon>
        <taxon>Orbiliomycetes</taxon>
        <taxon>Orbiliales</taxon>
        <taxon>Orbiliaceae</taxon>
        <taxon>Arthrobotrys</taxon>
    </lineage>
</organism>
<feature type="compositionally biased region" description="Basic residues" evidence="1">
    <location>
        <begin position="87"/>
        <end position="97"/>
    </location>
</feature>
<reference evidence="3 4" key="1">
    <citation type="submission" date="2019-10" db="EMBL/GenBank/DDBJ databases">
        <authorList>
            <person name="Palmer J.M."/>
        </authorList>
    </citation>
    <scope>NUCLEOTIDE SEQUENCE [LARGE SCALE GENOMIC DNA]</scope>
    <source>
        <strain evidence="3 4">TWF506</strain>
    </source>
</reference>
<dbReference type="Gene3D" id="3.30.160.60">
    <property type="entry name" value="Classic Zinc Finger"/>
    <property type="match status" value="1"/>
</dbReference>
<feature type="compositionally biased region" description="Basic and acidic residues" evidence="1">
    <location>
        <begin position="284"/>
        <end position="303"/>
    </location>
</feature>
<dbReference type="InterPro" id="IPR013087">
    <property type="entry name" value="Znf_C2H2_type"/>
</dbReference>
<accession>A0AAN8RTK6</accession>
<feature type="region of interest" description="Disordered" evidence="1">
    <location>
        <begin position="1"/>
        <end position="38"/>
    </location>
</feature>
<feature type="region of interest" description="Disordered" evidence="1">
    <location>
        <begin position="281"/>
        <end position="303"/>
    </location>
</feature>